<proteinExistence type="predicted"/>
<dbReference type="InterPro" id="IPR018653">
    <property type="entry name" value="ScfR_C"/>
</dbReference>
<name>A0A0W7X799_9ACTN</name>
<organism evidence="2 3">
    <name type="scientific">Streptomyces silvensis</name>
    <dbReference type="NCBI Taxonomy" id="1765722"/>
    <lineage>
        <taxon>Bacteria</taxon>
        <taxon>Bacillati</taxon>
        <taxon>Actinomycetota</taxon>
        <taxon>Actinomycetes</taxon>
        <taxon>Kitasatosporales</taxon>
        <taxon>Streptomycetaceae</taxon>
        <taxon>Streptomyces</taxon>
    </lineage>
</organism>
<dbReference type="AlphaFoldDB" id="A0A0W7X799"/>
<evidence type="ECO:0000313" key="2">
    <source>
        <dbReference type="EMBL" id="KUF18672.1"/>
    </source>
</evidence>
<dbReference type="OrthoDB" id="9810578at2"/>
<dbReference type="GO" id="GO:0003824">
    <property type="term" value="F:catalytic activity"/>
    <property type="evidence" value="ECO:0007669"/>
    <property type="project" value="InterPro"/>
</dbReference>
<dbReference type="InterPro" id="IPR040442">
    <property type="entry name" value="Pyrv_kinase-like_dom_sf"/>
</dbReference>
<dbReference type="RefSeq" id="WP_058846829.1">
    <property type="nucleotide sequence ID" value="NZ_LOCL01000029.1"/>
</dbReference>
<comment type="caution">
    <text evidence="2">The sequence shown here is derived from an EMBL/GenBank/DDBJ whole genome shotgun (WGS) entry which is preliminary data.</text>
</comment>
<dbReference type="STRING" id="1765722.AT728_06300"/>
<dbReference type="InterPro" id="IPR015813">
    <property type="entry name" value="Pyrv/PenolPyrv_kinase-like_dom"/>
</dbReference>
<evidence type="ECO:0000313" key="3">
    <source>
        <dbReference type="Proteomes" id="UP000054804"/>
    </source>
</evidence>
<protein>
    <recommendedName>
        <fullName evidence="1">Short-chain fatty acyl coenzyme A regulators C-terminal domain-containing protein</fullName>
    </recommendedName>
</protein>
<keyword evidence="3" id="KW-1185">Reference proteome</keyword>
<dbReference type="EMBL" id="LOCL01000029">
    <property type="protein sequence ID" value="KUF18672.1"/>
    <property type="molecule type" value="Genomic_DNA"/>
</dbReference>
<gene>
    <name evidence="2" type="ORF">AT728_06300</name>
</gene>
<dbReference type="Proteomes" id="UP000054804">
    <property type="component" value="Unassembled WGS sequence"/>
</dbReference>
<dbReference type="SUPFAM" id="SSF51621">
    <property type="entry name" value="Phosphoenolpyruvate/pyruvate domain"/>
    <property type="match status" value="1"/>
</dbReference>
<evidence type="ECO:0000259" key="1">
    <source>
        <dbReference type="Pfam" id="PF09856"/>
    </source>
</evidence>
<sequence>MLHTRTTPARRRRALRAQLASGQLLRMPGAINPYSAKLIQEHGFEAAYLSGAVLAAELCLPDIGLTASTEIAIGLGCEIRHAPRLVYSDGLDLASASSAVPIGMGCRLCERTDCPQRAVPPLDRRLAIDENSSSFVPYPVAGEQPGPG</sequence>
<reference evidence="2 3" key="1">
    <citation type="submission" date="2015-12" db="EMBL/GenBank/DDBJ databases">
        <title>Draft genome sequence of Streptomyces silvensis ATCC 53525, a producer of novel hormone antagonists.</title>
        <authorList>
            <person name="Johnston C.W."/>
            <person name="Li Y."/>
            <person name="Magarvey N.A."/>
        </authorList>
    </citation>
    <scope>NUCLEOTIDE SEQUENCE [LARGE SCALE GENOMIC DNA]</scope>
    <source>
        <strain evidence="2 3">ATCC 53525</strain>
    </source>
</reference>
<dbReference type="Gene3D" id="3.20.20.60">
    <property type="entry name" value="Phosphoenolpyruvate-binding domains"/>
    <property type="match status" value="1"/>
</dbReference>
<accession>A0A0W7X799</accession>
<feature type="domain" description="Short-chain fatty acyl coenzyme A regulators C-terminal" evidence="1">
    <location>
        <begin position="67"/>
        <end position="138"/>
    </location>
</feature>
<dbReference type="Pfam" id="PF09856">
    <property type="entry name" value="ScfRs"/>
    <property type="match status" value="1"/>
</dbReference>